<keyword evidence="2" id="KW-1185">Reference proteome</keyword>
<organism evidence="1 2">
    <name type="scientific">Xenotaenia resolanae</name>
    <dbReference type="NCBI Taxonomy" id="208358"/>
    <lineage>
        <taxon>Eukaryota</taxon>
        <taxon>Metazoa</taxon>
        <taxon>Chordata</taxon>
        <taxon>Craniata</taxon>
        <taxon>Vertebrata</taxon>
        <taxon>Euteleostomi</taxon>
        <taxon>Actinopterygii</taxon>
        <taxon>Neopterygii</taxon>
        <taxon>Teleostei</taxon>
        <taxon>Neoteleostei</taxon>
        <taxon>Acanthomorphata</taxon>
        <taxon>Ovalentaria</taxon>
        <taxon>Atherinomorphae</taxon>
        <taxon>Cyprinodontiformes</taxon>
        <taxon>Goodeidae</taxon>
        <taxon>Xenotaenia</taxon>
    </lineage>
</organism>
<evidence type="ECO:0000313" key="2">
    <source>
        <dbReference type="Proteomes" id="UP001444071"/>
    </source>
</evidence>
<gene>
    <name evidence="1" type="ORF">XENORESO_000323</name>
</gene>
<evidence type="ECO:0008006" key="3">
    <source>
        <dbReference type="Google" id="ProtNLM"/>
    </source>
</evidence>
<accession>A0ABV0W1Q7</accession>
<dbReference type="EMBL" id="JAHRIM010021075">
    <property type="protein sequence ID" value="MEQ2262887.1"/>
    <property type="molecule type" value="Genomic_DNA"/>
</dbReference>
<protein>
    <recommendedName>
        <fullName evidence="3">Maturase K</fullName>
    </recommendedName>
</protein>
<evidence type="ECO:0000313" key="1">
    <source>
        <dbReference type="EMBL" id="MEQ2262887.1"/>
    </source>
</evidence>
<proteinExistence type="predicted"/>
<comment type="caution">
    <text evidence="1">The sequence shown here is derived from an EMBL/GenBank/DDBJ whole genome shotgun (WGS) entry which is preliminary data.</text>
</comment>
<dbReference type="Proteomes" id="UP001444071">
    <property type="component" value="Unassembled WGS sequence"/>
</dbReference>
<reference evidence="1 2" key="1">
    <citation type="submission" date="2021-06" db="EMBL/GenBank/DDBJ databases">
        <authorList>
            <person name="Palmer J.M."/>
        </authorList>
    </citation>
    <scope>NUCLEOTIDE SEQUENCE [LARGE SCALE GENOMIC DNA]</scope>
    <source>
        <strain evidence="1 2">XR_2019</strain>
        <tissue evidence="1">Muscle</tissue>
    </source>
</reference>
<name>A0ABV0W1Q7_9TELE</name>
<sequence length="108" mass="13192">MKDAFYFFRIPRELLLHMFGLYSHRRLSRVLSLTSQTFLFGPNVFRFYKKNCTVIKENQKILNEIFHFSFTQMSNMKPHFSSSEKYFSMKLFGVLLKKRLRFRDRDLC</sequence>